<organism evidence="10 11">
    <name type="scientific">Polychaeton citri CBS 116435</name>
    <dbReference type="NCBI Taxonomy" id="1314669"/>
    <lineage>
        <taxon>Eukaryota</taxon>
        <taxon>Fungi</taxon>
        <taxon>Dikarya</taxon>
        <taxon>Ascomycota</taxon>
        <taxon>Pezizomycotina</taxon>
        <taxon>Dothideomycetes</taxon>
        <taxon>Dothideomycetidae</taxon>
        <taxon>Capnodiales</taxon>
        <taxon>Capnodiaceae</taxon>
        <taxon>Polychaeton</taxon>
    </lineage>
</organism>
<accession>A0A9P4Q9Z4</accession>
<comment type="subcellular location">
    <subcellularLocation>
        <location evidence="1">Cytoplasm</location>
        <location evidence="1">Cytoskeleton</location>
        <location evidence="1">Spindle</location>
    </subcellularLocation>
</comment>
<feature type="compositionally biased region" description="Polar residues" evidence="8">
    <location>
        <begin position="720"/>
        <end position="735"/>
    </location>
</feature>
<gene>
    <name evidence="10" type="ORF">K431DRAFT_283150</name>
</gene>
<dbReference type="GO" id="GO:0005815">
    <property type="term" value="C:microtubule organizing center"/>
    <property type="evidence" value="ECO:0007669"/>
    <property type="project" value="TreeGrafter"/>
</dbReference>
<evidence type="ECO:0000313" key="10">
    <source>
        <dbReference type="EMBL" id="KAF2723348.1"/>
    </source>
</evidence>
<keyword evidence="11" id="KW-1185">Reference proteome</keyword>
<dbReference type="OrthoDB" id="46159at2759"/>
<keyword evidence="6" id="KW-0131">Cell cycle</keyword>
<evidence type="ECO:0000259" key="9">
    <source>
        <dbReference type="SMART" id="SM01349"/>
    </source>
</evidence>
<reference evidence="10" key="1">
    <citation type="journal article" date="2020" name="Stud. Mycol.">
        <title>101 Dothideomycetes genomes: a test case for predicting lifestyles and emergence of pathogens.</title>
        <authorList>
            <person name="Haridas S."/>
            <person name="Albert R."/>
            <person name="Binder M."/>
            <person name="Bloem J."/>
            <person name="Labutti K."/>
            <person name="Salamov A."/>
            <person name="Andreopoulos B."/>
            <person name="Baker S."/>
            <person name="Barry K."/>
            <person name="Bills G."/>
            <person name="Bluhm B."/>
            <person name="Cannon C."/>
            <person name="Castanera R."/>
            <person name="Culley D."/>
            <person name="Daum C."/>
            <person name="Ezra D."/>
            <person name="Gonzalez J."/>
            <person name="Henrissat B."/>
            <person name="Kuo A."/>
            <person name="Liang C."/>
            <person name="Lipzen A."/>
            <person name="Lutzoni F."/>
            <person name="Magnuson J."/>
            <person name="Mondo S."/>
            <person name="Nolan M."/>
            <person name="Ohm R."/>
            <person name="Pangilinan J."/>
            <person name="Park H.-J."/>
            <person name="Ramirez L."/>
            <person name="Alfaro M."/>
            <person name="Sun H."/>
            <person name="Tritt A."/>
            <person name="Yoshinaga Y."/>
            <person name="Zwiers L.-H."/>
            <person name="Turgeon B."/>
            <person name="Goodwin S."/>
            <person name="Spatafora J."/>
            <person name="Crous P."/>
            <person name="Grigoriev I."/>
        </authorList>
    </citation>
    <scope>NUCLEOTIDE SEQUENCE</scope>
    <source>
        <strain evidence="10">CBS 116435</strain>
    </source>
</reference>
<dbReference type="GO" id="GO:1990023">
    <property type="term" value="C:mitotic spindle midzone"/>
    <property type="evidence" value="ECO:0007669"/>
    <property type="project" value="TreeGrafter"/>
</dbReference>
<dbReference type="AlphaFoldDB" id="A0A9P4Q9Z4"/>
<comment type="subunit">
    <text evidence="3">Interacts with microtubules.</text>
</comment>
<dbReference type="Proteomes" id="UP000799441">
    <property type="component" value="Unassembled WGS sequence"/>
</dbReference>
<dbReference type="GO" id="GO:0051301">
    <property type="term" value="P:cell division"/>
    <property type="evidence" value="ECO:0007669"/>
    <property type="project" value="UniProtKB-KW"/>
</dbReference>
<evidence type="ECO:0000256" key="3">
    <source>
        <dbReference type="ARBA" id="ARBA00011375"/>
    </source>
</evidence>
<feature type="compositionally biased region" description="Low complexity" evidence="8">
    <location>
        <begin position="530"/>
        <end position="551"/>
    </location>
</feature>
<dbReference type="InterPro" id="IPR024395">
    <property type="entry name" value="CLASP_N_dom"/>
</dbReference>
<dbReference type="InterPro" id="IPR034085">
    <property type="entry name" value="TOG"/>
</dbReference>
<feature type="compositionally biased region" description="Low complexity" evidence="8">
    <location>
        <begin position="227"/>
        <end position="236"/>
    </location>
</feature>
<protein>
    <recommendedName>
        <fullName evidence="9">TOG domain-containing protein</fullName>
    </recommendedName>
</protein>
<dbReference type="GO" id="GO:0008017">
    <property type="term" value="F:microtubule binding"/>
    <property type="evidence" value="ECO:0007669"/>
    <property type="project" value="TreeGrafter"/>
</dbReference>
<dbReference type="GO" id="GO:0090307">
    <property type="term" value="P:mitotic spindle assembly"/>
    <property type="evidence" value="ECO:0007669"/>
    <property type="project" value="TreeGrafter"/>
</dbReference>
<feature type="domain" description="TOG" evidence="9">
    <location>
        <begin position="1"/>
        <end position="221"/>
    </location>
</feature>
<keyword evidence="5" id="KW-0493">Microtubule</keyword>
<dbReference type="SUPFAM" id="SSF48371">
    <property type="entry name" value="ARM repeat"/>
    <property type="match status" value="1"/>
</dbReference>
<feature type="domain" description="TOG" evidence="9">
    <location>
        <begin position="292"/>
        <end position="533"/>
    </location>
</feature>
<proteinExistence type="inferred from homology"/>
<dbReference type="GO" id="GO:0005876">
    <property type="term" value="C:spindle microtubule"/>
    <property type="evidence" value="ECO:0007669"/>
    <property type="project" value="TreeGrafter"/>
</dbReference>
<comment type="caution">
    <text evidence="10">The sequence shown here is derived from an EMBL/GenBank/DDBJ whole genome shotgun (WGS) entry which is preliminary data.</text>
</comment>
<feature type="compositionally biased region" description="Polar residues" evidence="8">
    <location>
        <begin position="667"/>
        <end position="678"/>
    </location>
</feature>
<dbReference type="InterPro" id="IPR016024">
    <property type="entry name" value="ARM-type_fold"/>
</dbReference>
<dbReference type="PANTHER" id="PTHR21567:SF9">
    <property type="entry name" value="CLIP-ASSOCIATING PROTEIN"/>
    <property type="match status" value="1"/>
</dbReference>
<evidence type="ECO:0000256" key="6">
    <source>
        <dbReference type="ARBA" id="ARBA00022776"/>
    </source>
</evidence>
<feature type="compositionally biased region" description="Low complexity" evidence="8">
    <location>
        <begin position="679"/>
        <end position="702"/>
    </location>
</feature>
<evidence type="ECO:0000256" key="7">
    <source>
        <dbReference type="ARBA" id="ARBA00024889"/>
    </source>
</evidence>
<evidence type="ECO:0000256" key="8">
    <source>
        <dbReference type="SAM" id="MobiDB-lite"/>
    </source>
</evidence>
<feature type="region of interest" description="Disordered" evidence="8">
    <location>
        <begin position="227"/>
        <end position="252"/>
    </location>
</feature>
<dbReference type="InterPro" id="IPR011989">
    <property type="entry name" value="ARM-like"/>
</dbReference>
<feature type="compositionally biased region" description="Basic and acidic residues" evidence="8">
    <location>
        <begin position="736"/>
        <end position="747"/>
    </location>
</feature>
<evidence type="ECO:0000313" key="11">
    <source>
        <dbReference type="Proteomes" id="UP000799441"/>
    </source>
</evidence>
<dbReference type="SMART" id="SM01349">
    <property type="entry name" value="TOG"/>
    <property type="match status" value="2"/>
</dbReference>
<comment type="function">
    <text evidence="7">Microtubule binding protein that promotes the stabilization of dynamic microtubules. Required for mitotic spindle formation.</text>
</comment>
<dbReference type="GO" id="GO:0005881">
    <property type="term" value="C:cytoplasmic microtubule"/>
    <property type="evidence" value="ECO:0007669"/>
    <property type="project" value="TreeGrafter"/>
</dbReference>
<feature type="region of interest" description="Disordered" evidence="8">
    <location>
        <begin position="831"/>
        <end position="873"/>
    </location>
</feature>
<evidence type="ECO:0000256" key="5">
    <source>
        <dbReference type="ARBA" id="ARBA00022701"/>
    </source>
</evidence>
<feature type="region of interest" description="Disordered" evidence="8">
    <location>
        <begin position="764"/>
        <end position="791"/>
    </location>
</feature>
<dbReference type="Gene3D" id="1.25.10.10">
    <property type="entry name" value="Leucine-rich Repeat Variant"/>
    <property type="match status" value="2"/>
</dbReference>
<dbReference type="PANTHER" id="PTHR21567">
    <property type="entry name" value="CLASP"/>
    <property type="match status" value="1"/>
</dbReference>
<dbReference type="EMBL" id="MU003777">
    <property type="protein sequence ID" value="KAF2723348.1"/>
    <property type="molecule type" value="Genomic_DNA"/>
</dbReference>
<feature type="compositionally biased region" description="Low complexity" evidence="8">
    <location>
        <begin position="607"/>
        <end position="625"/>
    </location>
</feature>
<comment type="similarity">
    <text evidence="2">Belongs to the CLASP family.</text>
</comment>
<feature type="compositionally biased region" description="Polar residues" evidence="8">
    <location>
        <begin position="906"/>
        <end position="922"/>
    </location>
</feature>
<dbReference type="Pfam" id="PF12348">
    <property type="entry name" value="CLASP_N"/>
    <property type="match status" value="2"/>
</dbReference>
<evidence type="ECO:0000256" key="2">
    <source>
        <dbReference type="ARBA" id="ARBA00009549"/>
    </source>
</evidence>
<sequence>MDQQAASLLSLLKRTGAHSETKLNQLNALKSDIKHYRVPESAQATIFECLRIAITQSTSSTIATTAFSTLGHLIKRLKIQDATGLTITQLAPKMLGPLQERLGDLREPHRQAASQCLADLYPFLQGDIEHIIRDEAIPGGNPRAKEAAMRWVARMHIDEGMAFKSYVGPIVANLEDSDPTAREAAKSALVELFREASDRAKADLKKQLKAHSVRHIIETQILTQLGDSSSLSGSTSRPHMSASPAPDADLTASTRSLPAFDHTAHFSETINSEAAKLPPAEEVPLDPIYIHSQRELDDTLRDMLPFFQGREEEGNWVQRDKNVLKLRRILKGNAPGEFHAFFMTELKGLMEGILKVANSLRTTVSSNGCQLVQELVRTLGPAADHHVEILLQNFIKMSAVTKPIAANNGKTTVDAIFQHVSYNIRLMQHIWSAAQDKNAQTRQFSMTWLQTMLGRQAGYKSQFEHSGGLDLATKCIDKGLNDANPKVKEASRAVYWTFARDWPRQADGIMAKLDPKSKTMLEKDPNNPNAALHGSMASSASSLRSTAGSRAALREQIAAQRKAKMAHRLPERPNTAMADLSPVKQRTTPAAAAQRTGPSKLRNDTRAPSTATAAPSTSTASTTTTGKPGSSLMSGPVRRPRRPEPPRPQTADPYASRRLLTRPETPANETPAHSPSKGTSASKTSTASTAASRNRAQTASSAKSLNGSPVKTRSPVASRIPQSSPRPVSRGSQAGHSDETSISRVADDFTMVMPKNTTGSRAAERGAMLSKQPPLEQAVSADTGMRGMDDEDDDNFTMVMPSMGRDEPRMLSPPANGGSPLKQMFADARRLASDEMTRPGSSRSQRERSGTPVENGFGAPRRGSPTKSVTPQPVQIYEDPFTAEANPYDEANERQVLGELPINGNAGVQSPTQSNDSSNSPAGSPLRNSAHPRSPNPPSTQDRAEVLRNKRLLVSGIERIRSKTLDAHGFRRVQDLTKSPLDIWDGGKAYNELMEVLLGYLESFDNDPKLLQQPSSKSLGLKAQALGLLRGLMTLHRRYGAAWHGHALVTLTIARQGIDHNSHLLTDLERASDEIVKAASSPEACIETILEQPLLQPAGLAVPVKAESNGVADPARPVRSIAMGLLTMRNLLIAASSKARWREDGNVVGPLDPALRSRLAAMISRYLEDADADIRRADVELASELFECVGEDKTTFWNEFTGVDEGRLGLLAYYTARRGRAAQ</sequence>
<keyword evidence="4" id="KW-0132">Cell division</keyword>
<evidence type="ECO:0000256" key="4">
    <source>
        <dbReference type="ARBA" id="ARBA00022618"/>
    </source>
</evidence>
<feature type="region of interest" description="Disordered" evidence="8">
    <location>
        <begin position="902"/>
        <end position="946"/>
    </location>
</feature>
<keyword evidence="6" id="KW-0498">Mitosis</keyword>
<dbReference type="GO" id="GO:0060172">
    <property type="term" value="P:astral microtubule depolymerization"/>
    <property type="evidence" value="ECO:0007669"/>
    <property type="project" value="TreeGrafter"/>
</dbReference>
<feature type="region of interest" description="Disordered" evidence="8">
    <location>
        <begin position="518"/>
        <end position="747"/>
    </location>
</feature>
<name>A0A9P4Q9Z4_9PEZI</name>
<evidence type="ECO:0000256" key="1">
    <source>
        <dbReference type="ARBA" id="ARBA00004186"/>
    </source>
</evidence>